<dbReference type="Proteomes" id="UP000030762">
    <property type="component" value="Unassembled WGS sequence"/>
</dbReference>
<sequence>MLSFKMTTERPQLASTLECQYSYKPCTHPRSRKRNGSLHLLCDYHRKKANAIQRTYANKKRLERLQLKQAKSANVVVAAAPAQPTAKAAPPTPLSTSGNAADELGAELFEYMSSLLHDDHALPWTDTLWARDEANLLDTLL</sequence>
<evidence type="ECO:0000313" key="1">
    <source>
        <dbReference type="EMBL" id="EQC40254.1"/>
    </source>
</evidence>
<evidence type="ECO:0000313" key="2">
    <source>
        <dbReference type="Proteomes" id="UP000030762"/>
    </source>
</evidence>
<dbReference type="VEuPathDB" id="FungiDB:SDRG_02900"/>
<dbReference type="OrthoDB" id="116680at2759"/>
<dbReference type="AlphaFoldDB" id="T0QQ40"/>
<gene>
    <name evidence="1" type="ORF">SDRG_02900</name>
</gene>
<reference evidence="1 2" key="1">
    <citation type="submission" date="2012-04" db="EMBL/GenBank/DDBJ databases">
        <title>The Genome Sequence of Saprolegnia declina VS20.</title>
        <authorList>
            <consortium name="The Broad Institute Genome Sequencing Platform"/>
            <person name="Russ C."/>
            <person name="Nusbaum C."/>
            <person name="Tyler B."/>
            <person name="van West P."/>
            <person name="Dieguez-Uribeondo J."/>
            <person name="de Bruijn I."/>
            <person name="Tripathy S."/>
            <person name="Jiang R."/>
            <person name="Young S.K."/>
            <person name="Zeng Q."/>
            <person name="Gargeya S."/>
            <person name="Fitzgerald M."/>
            <person name="Haas B."/>
            <person name="Abouelleil A."/>
            <person name="Alvarado L."/>
            <person name="Arachchi H.M."/>
            <person name="Berlin A."/>
            <person name="Chapman S.B."/>
            <person name="Goldberg J."/>
            <person name="Griggs A."/>
            <person name="Gujja S."/>
            <person name="Hansen M."/>
            <person name="Howarth C."/>
            <person name="Imamovic A."/>
            <person name="Larimer J."/>
            <person name="McCowen C."/>
            <person name="Montmayeur A."/>
            <person name="Murphy C."/>
            <person name="Neiman D."/>
            <person name="Pearson M."/>
            <person name="Priest M."/>
            <person name="Roberts A."/>
            <person name="Saif S."/>
            <person name="Shea T."/>
            <person name="Sisk P."/>
            <person name="Sykes S."/>
            <person name="Wortman J."/>
            <person name="Nusbaum C."/>
            <person name="Birren B."/>
        </authorList>
    </citation>
    <scope>NUCLEOTIDE SEQUENCE [LARGE SCALE GENOMIC DNA]</scope>
    <source>
        <strain evidence="1 2">VS20</strain>
    </source>
</reference>
<name>T0QQ40_SAPDV</name>
<protein>
    <submittedName>
        <fullName evidence="1">Uncharacterized protein</fullName>
    </submittedName>
</protein>
<keyword evidence="2" id="KW-1185">Reference proteome</keyword>
<dbReference type="OMA" id="MTTERPQ"/>
<organism evidence="1 2">
    <name type="scientific">Saprolegnia diclina (strain VS20)</name>
    <dbReference type="NCBI Taxonomy" id="1156394"/>
    <lineage>
        <taxon>Eukaryota</taxon>
        <taxon>Sar</taxon>
        <taxon>Stramenopiles</taxon>
        <taxon>Oomycota</taxon>
        <taxon>Saprolegniomycetes</taxon>
        <taxon>Saprolegniales</taxon>
        <taxon>Saprolegniaceae</taxon>
        <taxon>Saprolegnia</taxon>
    </lineage>
</organism>
<accession>T0QQ40</accession>
<dbReference type="EMBL" id="JH767137">
    <property type="protein sequence ID" value="EQC40254.1"/>
    <property type="molecule type" value="Genomic_DNA"/>
</dbReference>
<dbReference type="InParanoid" id="T0QQ40"/>
<dbReference type="GeneID" id="19943627"/>
<proteinExistence type="predicted"/>
<dbReference type="RefSeq" id="XP_008606728.1">
    <property type="nucleotide sequence ID" value="XM_008608506.1"/>
</dbReference>